<feature type="region of interest" description="Disordered" evidence="1">
    <location>
        <begin position="77"/>
        <end position="119"/>
    </location>
</feature>
<organism evidence="2">
    <name type="scientific">Prymnesium polylepis</name>
    <dbReference type="NCBI Taxonomy" id="72548"/>
    <lineage>
        <taxon>Eukaryota</taxon>
        <taxon>Haptista</taxon>
        <taxon>Haptophyta</taxon>
        <taxon>Prymnesiophyceae</taxon>
        <taxon>Prymnesiales</taxon>
        <taxon>Prymnesiaceae</taxon>
        <taxon>Prymnesium</taxon>
    </lineage>
</organism>
<dbReference type="EMBL" id="HBKO01001980">
    <property type="protein sequence ID" value="CAE2195624.1"/>
    <property type="molecule type" value="Transcribed_RNA"/>
</dbReference>
<accession>A0A7S4HD66</accession>
<gene>
    <name evidence="2" type="ORF">CPOL0286_LOCUS978</name>
</gene>
<sequence>MYGCTGLANESGTDDSFLRAYGRALARNAEVTARVLSQLRGQGRRIEMSEVVYRLNRHQQIEAISMYKMIAAHRLLKSDPTKPGGASAAQPRKARQASGDRGRGQPHHARSMRIYAPPA</sequence>
<dbReference type="AlphaFoldDB" id="A0A7S4HD66"/>
<evidence type="ECO:0000313" key="2">
    <source>
        <dbReference type="EMBL" id="CAE2195624.1"/>
    </source>
</evidence>
<evidence type="ECO:0000256" key="1">
    <source>
        <dbReference type="SAM" id="MobiDB-lite"/>
    </source>
</evidence>
<proteinExistence type="predicted"/>
<protein>
    <submittedName>
        <fullName evidence="2">Uncharacterized protein</fullName>
    </submittedName>
</protein>
<reference evidence="2" key="1">
    <citation type="submission" date="2021-01" db="EMBL/GenBank/DDBJ databases">
        <authorList>
            <person name="Corre E."/>
            <person name="Pelletier E."/>
            <person name="Niang G."/>
            <person name="Scheremetjew M."/>
            <person name="Finn R."/>
            <person name="Kale V."/>
            <person name="Holt S."/>
            <person name="Cochrane G."/>
            <person name="Meng A."/>
            <person name="Brown T."/>
            <person name="Cohen L."/>
        </authorList>
    </citation>
    <scope>NUCLEOTIDE SEQUENCE</scope>
    <source>
        <strain evidence="2">UIO037</strain>
    </source>
</reference>
<name>A0A7S4HD66_9EUKA</name>